<organism evidence="2">
    <name type="scientific">Spodoptera frugiperda</name>
    <name type="common">Fall armyworm</name>
    <dbReference type="NCBI Taxonomy" id="7108"/>
    <lineage>
        <taxon>Eukaryota</taxon>
        <taxon>Metazoa</taxon>
        <taxon>Ecdysozoa</taxon>
        <taxon>Arthropoda</taxon>
        <taxon>Hexapoda</taxon>
        <taxon>Insecta</taxon>
        <taxon>Pterygota</taxon>
        <taxon>Neoptera</taxon>
        <taxon>Endopterygota</taxon>
        <taxon>Lepidoptera</taxon>
        <taxon>Glossata</taxon>
        <taxon>Ditrysia</taxon>
        <taxon>Noctuoidea</taxon>
        <taxon>Noctuidae</taxon>
        <taxon>Amphipyrinae</taxon>
        <taxon>Spodoptera</taxon>
    </lineage>
</organism>
<feature type="chain" id="PRO_5013877292" evidence="1">
    <location>
        <begin position="18"/>
        <end position="59"/>
    </location>
</feature>
<dbReference type="AlphaFoldDB" id="A0A2H1W7M7"/>
<sequence length="59" mass="6528">MLLMNMSLLHGLKLVELIVKTLLVSVKSCRKTFNANLGDGASSRKPQFNLPRAELLTSE</sequence>
<reference evidence="2" key="1">
    <citation type="submission" date="2016-07" db="EMBL/GenBank/DDBJ databases">
        <authorList>
            <person name="Bretaudeau A."/>
        </authorList>
    </citation>
    <scope>NUCLEOTIDE SEQUENCE</scope>
    <source>
        <strain evidence="2">Rice</strain>
        <tissue evidence="2">Whole body</tissue>
    </source>
</reference>
<feature type="signal peptide" evidence="1">
    <location>
        <begin position="1"/>
        <end position="17"/>
    </location>
</feature>
<proteinExistence type="predicted"/>
<name>A0A2H1W7M7_SPOFR</name>
<evidence type="ECO:0000313" key="2">
    <source>
        <dbReference type="EMBL" id="SOQ49081.1"/>
    </source>
</evidence>
<evidence type="ECO:0000256" key="1">
    <source>
        <dbReference type="SAM" id="SignalP"/>
    </source>
</evidence>
<accession>A0A2H1W7M7</accession>
<protein>
    <submittedName>
        <fullName evidence="2">SFRICE_016392</fullName>
    </submittedName>
</protein>
<keyword evidence="1" id="KW-0732">Signal</keyword>
<dbReference type="EMBL" id="ODYU01006858">
    <property type="protein sequence ID" value="SOQ49081.1"/>
    <property type="molecule type" value="Genomic_DNA"/>
</dbReference>
<gene>
    <name evidence="2" type="ORF">SFRICE_016392</name>
</gene>